<dbReference type="AlphaFoldDB" id="A0A8X7V9V2"/>
<keyword evidence="3" id="KW-1185">Reference proteome</keyword>
<sequence>MLSLLPNDVYFFLRLKDSLVVEKAAENSESIINIEAEVERASPEMKQDLLDFISLEEEDDESSDYESEVEKQEKTKQGSLSVLNAQKMPCLMEEAEQNL</sequence>
<feature type="region of interest" description="Disordered" evidence="1">
    <location>
        <begin position="57"/>
        <end position="78"/>
    </location>
</feature>
<protein>
    <submittedName>
        <fullName evidence="2">Uncharacterized protein</fullName>
    </submittedName>
</protein>
<proteinExistence type="predicted"/>
<gene>
    <name evidence="2" type="ORF">Bca52824_034222</name>
</gene>
<evidence type="ECO:0000313" key="2">
    <source>
        <dbReference type="EMBL" id="KAG2305571.1"/>
    </source>
</evidence>
<organism evidence="2 3">
    <name type="scientific">Brassica carinata</name>
    <name type="common">Ethiopian mustard</name>
    <name type="synonym">Abyssinian cabbage</name>
    <dbReference type="NCBI Taxonomy" id="52824"/>
    <lineage>
        <taxon>Eukaryota</taxon>
        <taxon>Viridiplantae</taxon>
        <taxon>Streptophyta</taxon>
        <taxon>Embryophyta</taxon>
        <taxon>Tracheophyta</taxon>
        <taxon>Spermatophyta</taxon>
        <taxon>Magnoliopsida</taxon>
        <taxon>eudicotyledons</taxon>
        <taxon>Gunneridae</taxon>
        <taxon>Pentapetalae</taxon>
        <taxon>rosids</taxon>
        <taxon>malvids</taxon>
        <taxon>Brassicales</taxon>
        <taxon>Brassicaceae</taxon>
        <taxon>Brassiceae</taxon>
        <taxon>Brassica</taxon>
    </lineage>
</organism>
<accession>A0A8X7V9V2</accession>
<comment type="caution">
    <text evidence="2">The sequence shown here is derived from an EMBL/GenBank/DDBJ whole genome shotgun (WGS) entry which is preliminary data.</text>
</comment>
<dbReference type="Proteomes" id="UP000886595">
    <property type="component" value="Unassembled WGS sequence"/>
</dbReference>
<feature type="compositionally biased region" description="Acidic residues" evidence="1">
    <location>
        <begin position="57"/>
        <end position="67"/>
    </location>
</feature>
<dbReference type="EMBL" id="JAAMPC010000007">
    <property type="protein sequence ID" value="KAG2305571.1"/>
    <property type="molecule type" value="Genomic_DNA"/>
</dbReference>
<evidence type="ECO:0000256" key="1">
    <source>
        <dbReference type="SAM" id="MobiDB-lite"/>
    </source>
</evidence>
<reference evidence="2 3" key="1">
    <citation type="submission" date="2020-02" db="EMBL/GenBank/DDBJ databases">
        <authorList>
            <person name="Ma Q."/>
            <person name="Huang Y."/>
            <person name="Song X."/>
            <person name="Pei D."/>
        </authorList>
    </citation>
    <scope>NUCLEOTIDE SEQUENCE [LARGE SCALE GENOMIC DNA]</scope>
    <source>
        <strain evidence="2">Sxm20200214</strain>
        <tissue evidence="2">Leaf</tissue>
    </source>
</reference>
<evidence type="ECO:0000313" key="3">
    <source>
        <dbReference type="Proteomes" id="UP000886595"/>
    </source>
</evidence>
<name>A0A8X7V9V2_BRACI</name>